<keyword evidence="1" id="KW-1133">Transmembrane helix</keyword>
<gene>
    <name evidence="2" type="ORF">SAMN04488001_1070</name>
</gene>
<protein>
    <submittedName>
        <fullName evidence="2">LexA-binding, inner membrane-associated putative hydrolase</fullName>
    </submittedName>
</protein>
<dbReference type="RefSeq" id="WP_089945317.1">
    <property type="nucleotide sequence ID" value="NZ_FNOI01000001.1"/>
</dbReference>
<dbReference type="AlphaFoldDB" id="A0A1H2T6D5"/>
<dbReference type="OrthoDB" id="199738at2"/>
<dbReference type="InterPro" id="IPR007404">
    <property type="entry name" value="YdjM-like"/>
</dbReference>
<sequence length="158" mass="18295">MITAHLPAGYVLGRTAQRYGVNRWLMLAALLGSVLPDFDLIWFYLVDDRAIHHHHYWVHIPGFWAPVALAALLSLRMWAPKWLPPARVFFVAIFVHLILDSIAGSIAWAWPFSDHLFEFVQVPATQSHFIWSFILHWTFSFELIIWALAIYLFAKATP</sequence>
<evidence type="ECO:0000313" key="2">
    <source>
        <dbReference type="EMBL" id="SDW39275.1"/>
    </source>
</evidence>
<reference evidence="3" key="1">
    <citation type="submission" date="2016-10" db="EMBL/GenBank/DDBJ databases">
        <authorList>
            <person name="Varghese N."/>
            <person name="Submissions S."/>
        </authorList>
    </citation>
    <scope>NUCLEOTIDE SEQUENCE [LARGE SCALE GENOMIC DNA]</scope>
    <source>
        <strain evidence="3">DSM 26922</strain>
    </source>
</reference>
<keyword evidence="1" id="KW-0812">Transmembrane</keyword>
<keyword evidence="2" id="KW-0378">Hydrolase</keyword>
<organism evidence="2 3">
    <name type="scientific">Litoreibacter albidus</name>
    <dbReference type="NCBI Taxonomy" id="670155"/>
    <lineage>
        <taxon>Bacteria</taxon>
        <taxon>Pseudomonadati</taxon>
        <taxon>Pseudomonadota</taxon>
        <taxon>Alphaproteobacteria</taxon>
        <taxon>Rhodobacterales</taxon>
        <taxon>Roseobacteraceae</taxon>
        <taxon>Litoreibacter</taxon>
    </lineage>
</organism>
<feature type="transmembrane region" description="Helical" evidence="1">
    <location>
        <begin position="87"/>
        <end position="110"/>
    </location>
</feature>
<dbReference type="Pfam" id="PF04307">
    <property type="entry name" value="YdjM"/>
    <property type="match status" value="1"/>
</dbReference>
<keyword evidence="3" id="KW-1185">Reference proteome</keyword>
<dbReference type="EMBL" id="FNOI01000001">
    <property type="protein sequence ID" value="SDW39275.1"/>
    <property type="molecule type" value="Genomic_DNA"/>
</dbReference>
<dbReference type="Proteomes" id="UP000199441">
    <property type="component" value="Unassembled WGS sequence"/>
</dbReference>
<feature type="transmembrane region" description="Helical" evidence="1">
    <location>
        <begin position="24"/>
        <end position="44"/>
    </location>
</feature>
<proteinExistence type="predicted"/>
<name>A0A1H2T6D5_9RHOB</name>
<feature type="transmembrane region" description="Helical" evidence="1">
    <location>
        <begin position="56"/>
        <end position="75"/>
    </location>
</feature>
<evidence type="ECO:0000313" key="3">
    <source>
        <dbReference type="Proteomes" id="UP000199441"/>
    </source>
</evidence>
<evidence type="ECO:0000256" key="1">
    <source>
        <dbReference type="SAM" id="Phobius"/>
    </source>
</evidence>
<feature type="transmembrane region" description="Helical" evidence="1">
    <location>
        <begin position="130"/>
        <end position="154"/>
    </location>
</feature>
<keyword evidence="1" id="KW-0472">Membrane</keyword>
<accession>A0A1H2T6D5</accession>
<dbReference type="STRING" id="670155.SAMN04488001_1070"/>
<dbReference type="GO" id="GO:0016787">
    <property type="term" value="F:hydrolase activity"/>
    <property type="evidence" value="ECO:0007669"/>
    <property type="project" value="UniProtKB-KW"/>
</dbReference>